<keyword evidence="4 7" id="KW-0472">Membrane</keyword>
<dbReference type="GO" id="GO:0016236">
    <property type="term" value="P:macroautophagy"/>
    <property type="evidence" value="ECO:0007669"/>
    <property type="project" value="TreeGrafter"/>
</dbReference>
<organism evidence="8 9">
    <name type="scientific">Lachancea quebecensis</name>
    <dbReference type="NCBI Taxonomy" id="1654605"/>
    <lineage>
        <taxon>Eukaryota</taxon>
        <taxon>Fungi</taxon>
        <taxon>Dikarya</taxon>
        <taxon>Ascomycota</taxon>
        <taxon>Saccharomycotina</taxon>
        <taxon>Saccharomycetes</taxon>
        <taxon>Saccharomycetales</taxon>
        <taxon>Saccharomycetaceae</taxon>
        <taxon>Lachancea</taxon>
    </lineage>
</organism>
<keyword evidence="2 7" id="KW-0812">Transmembrane</keyword>
<evidence type="ECO:0000256" key="7">
    <source>
        <dbReference type="SAM" id="Phobius"/>
    </source>
</evidence>
<evidence type="ECO:0000256" key="4">
    <source>
        <dbReference type="ARBA" id="ARBA00023136"/>
    </source>
</evidence>
<evidence type="ECO:0000256" key="1">
    <source>
        <dbReference type="ARBA" id="ARBA00004141"/>
    </source>
</evidence>
<evidence type="ECO:0000256" key="3">
    <source>
        <dbReference type="ARBA" id="ARBA00022989"/>
    </source>
</evidence>
<dbReference type="InterPro" id="IPR051668">
    <property type="entry name" value="ATG33"/>
</dbReference>
<dbReference type="PANTHER" id="PTHR37278:SF1">
    <property type="entry name" value="AUTOPHAGY-RELATED PROTEIN 33-RELATED"/>
    <property type="match status" value="1"/>
</dbReference>
<dbReference type="Proteomes" id="UP000236544">
    <property type="component" value="Unassembled WGS sequence"/>
</dbReference>
<feature type="transmembrane region" description="Helical" evidence="7">
    <location>
        <begin position="16"/>
        <end position="35"/>
    </location>
</feature>
<name>A0A0P1KSL1_9SACH</name>
<feature type="region of interest" description="Disordered" evidence="6">
    <location>
        <begin position="148"/>
        <end position="168"/>
    </location>
</feature>
<gene>
    <name evidence="8" type="ORF">LAQU0_S06e04566g</name>
</gene>
<dbReference type="AlphaFoldDB" id="A0A0P1KSL1"/>
<reference evidence="9" key="1">
    <citation type="submission" date="2015-10" db="EMBL/GenBank/DDBJ databases">
        <authorList>
            <person name="Devillers H."/>
        </authorList>
    </citation>
    <scope>NUCLEOTIDE SEQUENCE [LARGE SCALE GENOMIC DNA]</scope>
</reference>
<dbReference type="GO" id="GO:0000422">
    <property type="term" value="P:autophagy of mitochondrion"/>
    <property type="evidence" value="ECO:0007669"/>
    <property type="project" value="TreeGrafter"/>
</dbReference>
<accession>A0A0P1KSL1</accession>
<evidence type="ECO:0000256" key="6">
    <source>
        <dbReference type="SAM" id="MobiDB-lite"/>
    </source>
</evidence>
<dbReference type="OrthoDB" id="5336366at2759"/>
<dbReference type="GO" id="GO:0005741">
    <property type="term" value="C:mitochondrial outer membrane"/>
    <property type="evidence" value="ECO:0007669"/>
    <property type="project" value="TreeGrafter"/>
</dbReference>
<evidence type="ECO:0000313" key="8">
    <source>
        <dbReference type="EMBL" id="CUS22722.1"/>
    </source>
</evidence>
<feature type="transmembrane region" description="Helical" evidence="7">
    <location>
        <begin position="47"/>
        <end position="66"/>
    </location>
</feature>
<sequence length="206" mass="20700">MSVCLAVTKTVAVSSLGIYCGMLTSACVASYAAPVDVLTQLARPARAIARVGGALAAVSSAFFALSYFGAPAHWRHPYLIYGMLVAPVSAAYVAVVARTRSARCRRACEKRRAKSASTPAPTPASAASESALGDSVVDLGAAAAAAETAPEDHVTPSDHVPGSPHVTPSSAACARAAARHVAVLLVPAAAGLLGSVLGLYGEGLFV</sequence>
<evidence type="ECO:0000313" key="9">
    <source>
        <dbReference type="Proteomes" id="UP000236544"/>
    </source>
</evidence>
<evidence type="ECO:0000256" key="5">
    <source>
        <dbReference type="ARBA" id="ARBA00038013"/>
    </source>
</evidence>
<keyword evidence="3 7" id="KW-1133">Transmembrane helix</keyword>
<feature type="transmembrane region" description="Helical" evidence="7">
    <location>
        <begin position="78"/>
        <end position="97"/>
    </location>
</feature>
<feature type="transmembrane region" description="Helical" evidence="7">
    <location>
        <begin position="181"/>
        <end position="200"/>
    </location>
</feature>
<feature type="region of interest" description="Disordered" evidence="6">
    <location>
        <begin position="110"/>
        <end position="129"/>
    </location>
</feature>
<feature type="compositionally biased region" description="Low complexity" evidence="6">
    <location>
        <begin position="115"/>
        <end position="129"/>
    </location>
</feature>
<dbReference type="EMBL" id="LN890530">
    <property type="protein sequence ID" value="CUS22722.1"/>
    <property type="molecule type" value="Genomic_DNA"/>
</dbReference>
<protein>
    <submittedName>
        <fullName evidence="8">LAQU0S06e04566g1_1</fullName>
    </submittedName>
</protein>
<proteinExistence type="inferred from homology"/>
<keyword evidence="9" id="KW-1185">Reference proteome</keyword>
<dbReference type="PANTHER" id="PTHR37278">
    <property type="entry name" value="AUTOPHAGY-RELATED PROTEIN 33-RELATED"/>
    <property type="match status" value="1"/>
</dbReference>
<evidence type="ECO:0000256" key="2">
    <source>
        <dbReference type="ARBA" id="ARBA00022692"/>
    </source>
</evidence>
<comment type="similarity">
    <text evidence="5">Belongs to the ATG33 family.</text>
</comment>
<comment type="subcellular location">
    <subcellularLocation>
        <location evidence="1">Membrane</location>
        <topology evidence="1">Multi-pass membrane protein</topology>
    </subcellularLocation>
</comment>